<keyword evidence="1" id="KW-0732">Signal</keyword>
<evidence type="ECO:0000313" key="3">
    <source>
        <dbReference type="Proteomes" id="UP000202259"/>
    </source>
</evidence>
<dbReference type="RefSeq" id="WP_081151639.1">
    <property type="nucleotide sequence ID" value="NZ_CP020465.1"/>
</dbReference>
<reference evidence="2 3" key="1">
    <citation type="submission" date="2017-08" db="EMBL/GenBank/DDBJ databases">
        <title>Complete genome of Colwellia sp. NB097-1, a psychrophile bacterium ioslated from Bering Sea.</title>
        <authorList>
            <person name="Chen X."/>
        </authorList>
    </citation>
    <scope>NUCLEOTIDE SEQUENCE [LARGE SCALE GENOMIC DNA]</scope>
    <source>
        <strain evidence="2 3">NB097-1</strain>
    </source>
</reference>
<evidence type="ECO:0000313" key="2">
    <source>
        <dbReference type="EMBL" id="ASP48313.1"/>
    </source>
</evidence>
<dbReference type="Pfam" id="PF11454">
    <property type="entry name" value="DUF3016"/>
    <property type="match status" value="1"/>
</dbReference>
<gene>
    <name evidence="2" type="ORF">B5D82_11385</name>
</gene>
<evidence type="ECO:0000256" key="1">
    <source>
        <dbReference type="SAM" id="SignalP"/>
    </source>
</evidence>
<accession>A0A222G9L2</accession>
<name>A0A222G9L2_9GAMM</name>
<dbReference type="OrthoDB" id="195620at2"/>
<proteinExistence type="predicted"/>
<dbReference type="KEGG" id="cber:B5D82_11385"/>
<keyword evidence="3" id="KW-1185">Reference proteome</keyword>
<dbReference type="AlphaFoldDB" id="A0A222G9L2"/>
<dbReference type="EMBL" id="CP020465">
    <property type="protein sequence ID" value="ASP48313.1"/>
    <property type="molecule type" value="Genomic_DNA"/>
</dbReference>
<feature type="signal peptide" evidence="1">
    <location>
        <begin position="1"/>
        <end position="23"/>
    </location>
</feature>
<sequence>MTKIITCLLSLAIVISQNTAVQAAQVEVKWTNPDKYTDVDAGEEHRQHFKDRTFKAFEKHFAKLAELLPENQKLIFDITNVDLAGDVNFGGVKRIRIVKDLFFPRMEFSYQLLNADNSVIKSEEVSLKDMGFMMHSGLRYRNQTLGYEKEMLDDWFKKTFENEMVK</sequence>
<dbReference type="InterPro" id="IPR021557">
    <property type="entry name" value="DUF3016"/>
</dbReference>
<protein>
    <submittedName>
        <fullName evidence="2">DUF3016 domain-containing protein</fullName>
    </submittedName>
</protein>
<organism evidence="2 3">
    <name type="scientific">Cognaticolwellia beringensis</name>
    <dbReference type="NCBI Taxonomy" id="1967665"/>
    <lineage>
        <taxon>Bacteria</taxon>
        <taxon>Pseudomonadati</taxon>
        <taxon>Pseudomonadota</taxon>
        <taxon>Gammaproteobacteria</taxon>
        <taxon>Alteromonadales</taxon>
        <taxon>Colwelliaceae</taxon>
        <taxon>Cognaticolwellia</taxon>
    </lineage>
</organism>
<dbReference type="Proteomes" id="UP000202259">
    <property type="component" value="Chromosome"/>
</dbReference>
<feature type="chain" id="PRO_5013234070" evidence="1">
    <location>
        <begin position="24"/>
        <end position="166"/>
    </location>
</feature>